<feature type="region of interest" description="Disordered" evidence="1">
    <location>
        <begin position="339"/>
        <end position="360"/>
    </location>
</feature>
<feature type="compositionally biased region" description="Polar residues" evidence="1">
    <location>
        <begin position="347"/>
        <end position="360"/>
    </location>
</feature>
<feature type="compositionally biased region" description="Basic and acidic residues" evidence="1">
    <location>
        <begin position="425"/>
        <end position="436"/>
    </location>
</feature>
<dbReference type="Gene3D" id="1.10.720.30">
    <property type="entry name" value="SAP domain"/>
    <property type="match status" value="1"/>
</dbReference>
<evidence type="ECO:0000259" key="2">
    <source>
        <dbReference type="PROSITE" id="PS50800"/>
    </source>
</evidence>
<keyword evidence="4" id="KW-1185">Reference proteome</keyword>
<evidence type="ECO:0000313" key="4">
    <source>
        <dbReference type="Proteomes" id="UP000241769"/>
    </source>
</evidence>
<dbReference type="InParanoid" id="A0A2P6NSB8"/>
<protein>
    <recommendedName>
        <fullName evidence="2">SAP domain-containing protein</fullName>
    </recommendedName>
</protein>
<proteinExistence type="predicted"/>
<dbReference type="Proteomes" id="UP000241769">
    <property type="component" value="Unassembled WGS sequence"/>
</dbReference>
<comment type="caution">
    <text evidence="3">The sequence shown here is derived from an EMBL/GenBank/DDBJ whole genome shotgun (WGS) entry which is preliminary data.</text>
</comment>
<dbReference type="EMBL" id="MDYQ01000026">
    <property type="protein sequence ID" value="PRP86846.1"/>
    <property type="molecule type" value="Genomic_DNA"/>
</dbReference>
<feature type="compositionally biased region" description="Low complexity" evidence="1">
    <location>
        <begin position="507"/>
        <end position="528"/>
    </location>
</feature>
<dbReference type="SMART" id="SM00513">
    <property type="entry name" value="SAP"/>
    <property type="match status" value="1"/>
</dbReference>
<sequence>MEGDPFEKITARIFVAKLQLDTISTTKIHLIQPQKIGVFKGWNAATLSQMRAVCKELITKHSLMAAPDLEGPIAGVFILYQRGDEIRTREVVSSSFGHLEIQDNTEGTVSRGVLERCIRLVIDFTLGQSGWFIVRDCVYVKGDYHSSTDQDAPVVQMCYHLSGANETIFSLKSGTARYRSLRPQSLMRADQVKNWQEGQKIHYEPEFGSTCTVLPELNQGRINWLCMNMRTNDREPCEQELRSNARKIWAGTHDYDVSDTLGYASVQILPNAYKIFSVSCLWTASGLTFRPSHSNATAICTDFLSSLKELSGFGATKQLLKFESQAPSFTAGGWCSAKRKDEKKNLTTEPPTSTPHQNETVQIAQKRLPAETTEGDVEEIRPSTTIRSAVPAARLPLIKPNLSQHPMKSQSVKSAFVPKPLSTKRKPEEGEEEKAAKKNKSQKKAAIAISENIPSTTVTPPSVAPPLVHDSMIDSTTTSDNPSTTRQDDTPLPAELAHTTREKADETSSTTKTSTEKSMTSPPSTTSRPAPPLPSDSAGTGSLPAALSTEKKTKKVVEADPVAVATSYAAGNVNKLSLPILKAFLKSVGQKVGGKKEELVARVCAHFQAQTVGG</sequence>
<dbReference type="AlphaFoldDB" id="A0A2P6NSB8"/>
<evidence type="ECO:0000256" key="1">
    <source>
        <dbReference type="SAM" id="MobiDB-lite"/>
    </source>
</evidence>
<feature type="compositionally biased region" description="Low complexity" evidence="1">
    <location>
        <begin position="444"/>
        <end position="461"/>
    </location>
</feature>
<gene>
    <name evidence="3" type="ORF">PROFUN_05063</name>
</gene>
<evidence type="ECO:0000313" key="3">
    <source>
        <dbReference type="EMBL" id="PRP86846.1"/>
    </source>
</evidence>
<dbReference type="SUPFAM" id="SSF68906">
    <property type="entry name" value="SAP domain"/>
    <property type="match status" value="1"/>
</dbReference>
<dbReference type="OrthoDB" id="515422at2759"/>
<organism evidence="3 4">
    <name type="scientific">Planoprotostelium fungivorum</name>
    <dbReference type="NCBI Taxonomy" id="1890364"/>
    <lineage>
        <taxon>Eukaryota</taxon>
        <taxon>Amoebozoa</taxon>
        <taxon>Evosea</taxon>
        <taxon>Variosea</taxon>
        <taxon>Cavosteliida</taxon>
        <taxon>Cavosteliaceae</taxon>
        <taxon>Planoprotostelium</taxon>
    </lineage>
</organism>
<dbReference type="InterPro" id="IPR003034">
    <property type="entry name" value="SAP_dom"/>
</dbReference>
<accession>A0A2P6NSB8</accession>
<dbReference type="InterPro" id="IPR036361">
    <property type="entry name" value="SAP_dom_sf"/>
</dbReference>
<name>A0A2P6NSB8_9EUKA</name>
<feature type="compositionally biased region" description="Polar residues" evidence="1">
    <location>
        <begin position="401"/>
        <end position="413"/>
    </location>
</feature>
<reference evidence="3 4" key="1">
    <citation type="journal article" date="2018" name="Genome Biol. Evol.">
        <title>Multiple Roots of Fruiting Body Formation in Amoebozoa.</title>
        <authorList>
            <person name="Hillmann F."/>
            <person name="Forbes G."/>
            <person name="Novohradska S."/>
            <person name="Ferling I."/>
            <person name="Riege K."/>
            <person name="Groth M."/>
            <person name="Westermann M."/>
            <person name="Marz M."/>
            <person name="Spaller T."/>
            <person name="Winckler T."/>
            <person name="Schaap P."/>
            <person name="Glockner G."/>
        </authorList>
    </citation>
    <scope>NUCLEOTIDE SEQUENCE [LARGE SCALE GENOMIC DNA]</scope>
    <source>
        <strain evidence="3 4">Jena</strain>
    </source>
</reference>
<feature type="region of interest" description="Disordered" evidence="1">
    <location>
        <begin position="400"/>
        <end position="555"/>
    </location>
</feature>
<feature type="compositionally biased region" description="Low complexity" evidence="1">
    <location>
        <begin position="474"/>
        <end position="485"/>
    </location>
</feature>
<dbReference type="PROSITE" id="PS50800">
    <property type="entry name" value="SAP"/>
    <property type="match status" value="1"/>
</dbReference>
<feature type="domain" description="SAP" evidence="2">
    <location>
        <begin position="573"/>
        <end position="607"/>
    </location>
</feature>